<dbReference type="Pfam" id="PF12273">
    <property type="entry name" value="RCR"/>
    <property type="match status" value="1"/>
</dbReference>
<keyword evidence="2" id="KW-1133">Transmembrane helix</keyword>
<evidence type="ECO:0000313" key="3">
    <source>
        <dbReference type="EMBL" id="KAG4419278.1"/>
    </source>
</evidence>
<sequence length="183" mass="21185">MAIIVERQNFNDDEFLYDDRNSFWWTRDGQIVRWSVFFGLFFLFMAYMIGGYMHAKRRINKGLVPLGYHRWLLSRRDRARYDPNYQNPAVYYNQYTPQQNTQYGMYPMPPPIYNNSDLPPTYQPPAGATKVDPSQWRAEPTRRPAETTGEPSPAYEAPPGPPPAAVQANHTGASTVSNNPYRP</sequence>
<evidence type="ECO:0000256" key="1">
    <source>
        <dbReference type="SAM" id="MobiDB-lite"/>
    </source>
</evidence>
<gene>
    <name evidence="3" type="ORF">IFR04_007597</name>
</gene>
<evidence type="ECO:0000256" key="2">
    <source>
        <dbReference type="SAM" id="Phobius"/>
    </source>
</evidence>
<organism evidence="3 4">
    <name type="scientific">Cadophora malorum</name>
    <dbReference type="NCBI Taxonomy" id="108018"/>
    <lineage>
        <taxon>Eukaryota</taxon>
        <taxon>Fungi</taxon>
        <taxon>Dikarya</taxon>
        <taxon>Ascomycota</taxon>
        <taxon>Pezizomycotina</taxon>
        <taxon>Leotiomycetes</taxon>
        <taxon>Helotiales</taxon>
        <taxon>Ploettnerulaceae</taxon>
        <taxon>Cadophora</taxon>
    </lineage>
</organism>
<dbReference type="EMBL" id="JAFJYH010000109">
    <property type="protein sequence ID" value="KAG4419278.1"/>
    <property type="molecule type" value="Genomic_DNA"/>
</dbReference>
<proteinExistence type="predicted"/>
<dbReference type="Proteomes" id="UP000664132">
    <property type="component" value="Unassembled WGS sequence"/>
</dbReference>
<dbReference type="AlphaFoldDB" id="A0A8H7WAC7"/>
<dbReference type="OrthoDB" id="5400539at2759"/>
<keyword evidence="2" id="KW-0812">Transmembrane</keyword>
<protein>
    <submittedName>
        <fullName evidence="3">Uncharacterized protein</fullName>
    </submittedName>
</protein>
<name>A0A8H7WAC7_9HELO</name>
<reference evidence="3" key="1">
    <citation type="submission" date="2021-02" db="EMBL/GenBank/DDBJ databases">
        <title>Genome sequence Cadophora malorum strain M34.</title>
        <authorList>
            <person name="Stefanovic E."/>
            <person name="Vu D."/>
            <person name="Scully C."/>
            <person name="Dijksterhuis J."/>
            <person name="Roader J."/>
            <person name="Houbraken J."/>
        </authorList>
    </citation>
    <scope>NUCLEOTIDE SEQUENCE</scope>
    <source>
        <strain evidence="3">M34</strain>
    </source>
</reference>
<feature type="transmembrane region" description="Helical" evidence="2">
    <location>
        <begin position="31"/>
        <end position="53"/>
    </location>
</feature>
<feature type="region of interest" description="Disordered" evidence="1">
    <location>
        <begin position="103"/>
        <end position="183"/>
    </location>
</feature>
<comment type="caution">
    <text evidence="3">The sequence shown here is derived from an EMBL/GenBank/DDBJ whole genome shotgun (WGS) entry which is preliminary data.</text>
</comment>
<dbReference type="InterPro" id="IPR020999">
    <property type="entry name" value="Chitin_synth_reg_RCR"/>
</dbReference>
<evidence type="ECO:0000313" key="4">
    <source>
        <dbReference type="Proteomes" id="UP000664132"/>
    </source>
</evidence>
<feature type="compositionally biased region" description="Polar residues" evidence="1">
    <location>
        <begin position="169"/>
        <end position="183"/>
    </location>
</feature>
<keyword evidence="4" id="KW-1185">Reference proteome</keyword>
<accession>A0A8H7WAC7</accession>
<keyword evidence="2" id="KW-0472">Membrane</keyword>